<reference evidence="2" key="1">
    <citation type="journal article" date="2021" name="Open Biol.">
        <title>Shared evolutionary footprints suggest mitochondrial oxidative damage underlies multiple complex I losses in fungi.</title>
        <authorList>
            <person name="Schikora-Tamarit M.A."/>
            <person name="Marcet-Houben M."/>
            <person name="Nosek J."/>
            <person name="Gabaldon T."/>
        </authorList>
    </citation>
    <scope>NUCLEOTIDE SEQUENCE</scope>
    <source>
        <strain evidence="2">NCAIM Y.01608</strain>
    </source>
</reference>
<reference evidence="2" key="2">
    <citation type="submission" date="2021-01" db="EMBL/GenBank/DDBJ databases">
        <authorList>
            <person name="Schikora-Tamarit M.A."/>
        </authorList>
    </citation>
    <scope>NUCLEOTIDE SEQUENCE</scope>
    <source>
        <strain evidence="2">NCAIM Y.01608</strain>
    </source>
</reference>
<evidence type="ECO:0000313" key="2">
    <source>
        <dbReference type="EMBL" id="KAH3665328.1"/>
    </source>
</evidence>
<dbReference type="EMBL" id="JAEUBD010001178">
    <property type="protein sequence ID" value="KAH3665328.1"/>
    <property type="molecule type" value="Genomic_DNA"/>
</dbReference>
<evidence type="ECO:0000256" key="1">
    <source>
        <dbReference type="SAM" id="MobiDB-lite"/>
    </source>
</evidence>
<comment type="caution">
    <text evidence="2">The sequence shown here is derived from an EMBL/GenBank/DDBJ whole genome shotgun (WGS) entry which is preliminary data.</text>
</comment>
<keyword evidence="3" id="KW-1185">Reference proteome</keyword>
<feature type="region of interest" description="Disordered" evidence="1">
    <location>
        <begin position="332"/>
        <end position="364"/>
    </location>
</feature>
<accession>A0A9P8T3W5</accession>
<name>A0A9P8T3W5_9ASCO</name>
<gene>
    <name evidence="2" type="ORF">OGATHE_004144</name>
</gene>
<organism evidence="2 3">
    <name type="scientific">Ogataea polymorpha</name>
    <dbReference type="NCBI Taxonomy" id="460523"/>
    <lineage>
        <taxon>Eukaryota</taxon>
        <taxon>Fungi</taxon>
        <taxon>Dikarya</taxon>
        <taxon>Ascomycota</taxon>
        <taxon>Saccharomycotina</taxon>
        <taxon>Pichiomycetes</taxon>
        <taxon>Pichiales</taxon>
        <taxon>Pichiaceae</taxon>
        <taxon>Ogataea</taxon>
    </lineage>
</organism>
<feature type="compositionally biased region" description="Basic and acidic residues" evidence="1">
    <location>
        <begin position="335"/>
        <end position="359"/>
    </location>
</feature>
<sequence length="463" mass="51040">MPGNSCGLFPRSKNRKVLQVLKSSISFAQSSTVTLVWFNEKKNSFTLSILVANTFSNGAKTCEVKSLTAMSIPIQVLSGLEIHSAKMPTLSTSKLVEASPNRLVFRRKPLLTRFLNCAVDSLQPLITSSSIPPLMIKLCVNRSQSISDRNLQIQVHPCLSKATFLNDSFSRVVDLDKLTRMIFTIWLSKVTLSKITVMMGAMARKSENDKTSMSVGFGLSIFKTCNGLVFCFSCFKVAGIGRISRKWQQRVCCFAASTDSIGRCGSTTEGRLDEESLAFLLATRLKSSSPASFPGSCTAPDAVSLDCDLNLDEREENNDCFLGPVDNGDLSFESDMERTRGTKLDSEPDRERFEPERPCEPGPDETWLSEGLAVESEKELDPDGAVFSDGFSCGTGCGDTEREPSLFSVDKGWWLCWAACNWACCIWFWTSLEMLLLFLESFFAALPRNSQSTSPLDTPGLSN</sequence>
<protein>
    <submittedName>
        <fullName evidence="2">Uncharacterized protein</fullName>
    </submittedName>
</protein>
<proteinExistence type="predicted"/>
<dbReference type="AlphaFoldDB" id="A0A9P8T3W5"/>
<dbReference type="Proteomes" id="UP000788993">
    <property type="component" value="Unassembled WGS sequence"/>
</dbReference>
<evidence type="ECO:0000313" key="3">
    <source>
        <dbReference type="Proteomes" id="UP000788993"/>
    </source>
</evidence>